<name>A0ABR6TJM0_9FIRM</name>
<evidence type="ECO:0000259" key="3">
    <source>
        <dbReference type="PROSITE" id="PS50978"/>
    </source>
</evidence>
<keyword evidence="5" id="KW-1185">Reference proteome</keyword>
<dbReference type="PROSITE" id="PS50978">
    <property type="entry name" value="NEAT"/>
    <property type="match status" value="1"/>
</dbReference>
<evidence type="ECO:0000313" key="4">
    <source>
        <dbReference type="EMBL" id="MBC2575343.1"/>
    </source>
</evidence>
<feature type="domain" description="NEAT" evidence="3">
    <location>
        <begin position="31"/>
        <end position="153"/>
    </location>
</feature>
<gene>
    <name evidence="4" type="ORF">HLB29_01420</name>
</gene>
<keyword evidence="2" id="KW-0732">Signal</keyword>
<dbReference type="EMBL" id="JABGBW010000001">
    <property type="protein sequence ID" value="MBC2575343.1"/>
    <property type="molecule type" value="Genomic_DNA"/>
</dbReference>
<dbReference type="SUPFAM" id="SSF158911">
    <property type="entry name" value="NEAT domain-like"/>
    <property type="match status" value="1"/>
</dbReference>
<dbReference type="RefSeq" id="WP_185623375.1">
    <property type="nucleotide sequence ID" value="NZ_JABGBW010000001.1"/>
</dbReference>
<reference evidence="4 5" key="1">
    <citation type="submission" date="2020-05" db="EMBL/GenBank/DDBJ databases">
        <title>Draft genome of xy-202 and genomic insight in genome of the genus Peptostreptococcus.</title>
        <authorList>
            <person name="Zhang Z."/>
        </authorList>
    </citation>
    <scope>NUCLEOTIDE SEQUENCE [LARGE SCALE GENOMIC DNA]</scope>
    <source>
        <strain evidence="4 5">DSM 27025</strain>
    </source>
</reference>
<dbReference type="InterPro" id="IPR006635">
    <property type="entry name" value="NEAT_dom"/>
</dbReference>
<comment type="caution">
    <text evidence="4">The sequence shown here is derived from an EMBL/GenBank/DDBJ whole genome shotgun (WGS) entry which is preliminary data.</text>
</comment>
<evidence type="ECO:0000313" key="5">
    <source>
        <dbReference type="Proteomes" id="UP000713904"/>
    </source>
</evidence>
<dbReference type="InterPro" id="IPR051922">
    <property type="entry name" value="Bact_Sporulation_Assoc"/>
</dbReference>
<proteinExistence type="predicted"/>
<dbReference type="InterPro" id="IPR037250">
    <property type="entry name" value="NEAT_dom_sf"/>
</dbReference>
<dbReference type="PANTHER" id="PTHR30032:SF8">
    <property type="entry name" value="GERMINATION-SPECIFIC N-ACETYLMURAMOYL-L-ALANINE AMIDASE"/>
    <property type="match status" value="1"/>
</dbReference>
<dbReference type="Pfam" id="PF04122">
    <property type="entry name" value="CW_binding_2"/>
    <property type="match status" value="3"/>
</dbReference>
<dbReference type="Proteomes" id="UP000713904">
    <property type="component" value="Unassembled WGS sequence"/>
</dbReference>
<evidence type="ECO:0000256" key="2">
    <source>
        <dbReference type="ARBA" id="ARBA00022729"/>
    </source>
</evidence>
<comment type="subcellular location">
    <subcellularLocation>
        <location evidence="1">Cell envelope</location>
    </subcellularLocation>
</comment>
<dbReference type="PANTHER" id="PTHR30032">
    <property type="entry name" value="N-ACETYLMURAMOYL-L-ALANINE AMIDASE-RELATED"/>
    <property type="match status" value="1"/>
</dbReference>
<dbReference type="Gene3D" id="2.60.40.1850">
    <property type="match status" value="1"/>
</dbReference>
<sequence length="486" mass="51351">MNKLFKKTMTVSMAAVSAVSVSGLGNIALAESAVEYSVPVKLMNANENKPSMGNEALDGPARVVVKDGKASIYLTVKGLSFLNMYGHLWGASAFESDANSNETPAIVEKTFKDKDLEGKERVFPKVLKFERNKTDESEILIKVEVDAMDAISSGGATSYENIKKGSGAQKAKLVLDYSNAKKIEIPNQEPGDVTRISGSNRYATAAKISESSFENADTVVLANGYKEADALAASPMATLYKAPILLSDTNKLPAETKNEIKRLNAKKVLITGGLGSVSSEVESTLKSMGLNVERVSGNNRYKTSIEIAKKIRNISKDNSSAVLVNGRNFADALAVSSLASRKSAPILLTESNMLNSDTKKALDEWNLNSVTIVGGKSSVSDTVMNNVKSNSKSRIAGSNRFATSVAVAKAAFPEAKSIIVANGLKAADALAAGAISVKKSSPVVLVDGRNISNDLSAFVKGNGISKVLIVGGMNSVGNEIQNNILK</sequence>
<dbReference type="Gene3D" id="3.40.50.12090">
    <property type="match status" value="2"/>
</dbReference>
<accession>A0ABR6TJM0</accession>
<dbReference type="InterPro" id="IPR007253">
    <property type="entry name" value="Cell_wall-bd_2"/>
</dbReference>
<organism evidence="4 5">
    <name type="scientific">Peptostreptococcus canis</name>
    <dbReference type="NCBI Taxonomy" id="1159213"/>
    <lineage>
        <taxon>Bacteria</taxon>
        <taxon>Bacillati</taxon>
        <taxon>Bacillota</taxon>
        <taxon>Clostridia</taxon>
        <taxon>Peptostreptococcales</taxon>
        <taxon>Peptostreptococcaceae</taxon>
        <taxon>Peptostreptococcus</taxon>
    </lineage>
</organism>
<evidence type="ECO:0000256" key="1">
    <source>
        <dbReference type="ARBA" id="ARBA00004196"/>
    </source>
</evidence>
<protein>
    <submittedName>
        <fullName evidence="4">N-acetylmuramoyl-L-alanine amidase</fullName>
    </submittedName>
</protein>